<gene>
    <name evidence="3" type="ORF">AMURIS_02526</name>
</gene>
<keyword evidence="2" id="KW-1133">Transmembrane helix</keyword>
<keyword evidence="2" id="KW-0812">Transmembrane</keyword>
<name>A0A2K4ZH66_9FIRM</name>
<feature type="region of interest" description="Disordered" evidence="1">
    <location>
        <begin position="74"/>
        <end position="95"/>
    </location>
</feature>
<dbReference type="AlphaFoldDB" id="A0A2K4ZH66"/>
<dbReference type="RefSeq" id="WP_103240004.1">
    <property type="nucleotide sequence ID" value="NZ_JANJZD010000011.1"/>
</dbReference>
<proteinExistence type="predicted"/>
<feature type="transmembrane region" description="Helical" evidence="2">
    <location>
        <begin position="21"/>
        <end position="39"/>
    </location>
</feature>
<evidence type="ECO:0000313" key="3">
    <source>
        <dbReference type="EMBL" id="SOY29805.1"/>
    </source>
</evidence>
<evidence type="ECO:0000256" key="2">
    <source>
        <dbReference type="SAM" id="Phobius"/>
    </source>
</evidence>
<accession>A0A2K4ZH66</accession>
<protein>
    <submittedName>
        <fullName evidence="3">F0F1-ATPase subunit (ATPase_gene1)</fullName>
    </submittedName>
</protein>
<evidence type="ECO:0000256" key="1">
    <source>
        <dbReference type="SAM" id="MobiDB-lite"/>
    </source>
</evidence>
<keyword evidence="2" id="KW-0472">Membrane</keyword>
<evidence type="ECO:0000313" key="4">
    <source>
        <dbReference type="Proteomes" id="UP000236311"/>
    </source>
</evidence>
<dbReference type="OrthoDB" id="2087782at2"/>
<organism evidence="3 4">
    <name type="scientific">Acetatifactor muris</name>
    <dbReference type="NCBI Taxonomy" id="879566"/>
    <lineage>
        <taxon>Bacteria</taxon>
        <taxon>Bacillati</taxon>
        <taxon>Bacillota</taxon>
        <taxon>Clostridia</taxon>
        <taxon>Lachnospirales</taxon>
        <taxon>Lachnospiraceae</taxon>
        <taxon>Acetatifactor</taxon>
    </lineage>
</organism>
<dbReference type="EMBL" id="OFSM01000012">
    <property type="protein sequence ID" value="SOY29805.1"/>
    <property type="molecule type" value="Genomic_DNA"/>
</dbReference>
<feature type="transmembrane region" description="Helical" evidence="2">
    <location>
        <begin position="45"/>
        <end position="65"/>
    </location>
</feature>
<dbReference type="InterPro" id="IPR032820">
    <property type="entry name" value="ATPase_put"/>
</dbReference>
<dbReference type="Pfam" id="PF09527">
    <property type="entry name" value="ATPase_gene1"/>
    <property type="match status" value="1"/>
</dbReference>
<sequence length="95" mass="10592">MKKRKDEDRIVYQSLAMVTQFGLNMIVPICLLSAAGVWLDRKFGTSYLTILLFAAGAVAGGQNVYRMAKRLYGNGEGDEEQGDADEDNRDIEENE</sequence>
<keyword evidence="4" id="KW-1185">Reference proteome</keyword>
<dbReference type="Proteomes" id="UP000236311">
    <property type="component" value="Unassembled WGS sequence"/>
</dbReference>
<reference evidence="3 4" key="1">
    <citation type="submission" date="2018-01" db="EMBL/GenBank/DDBJ databases">
        <authorList>
            <person name="Gaut B.S."/>
            <person name="Morton B.R."/>
            <person name="Clegg M.T."/>
            <person name="Duvall M.R."/>
        </authorList>
    </citation>
    <scope>NUCLEOTIDE SEQUENCE [LARGE SCALE GENOMIC DNA]</scope>
    <source>
        <strain evidence="3">GP69</strain>
    </source>
</reference>
<feature type="compositionally biased region" description="Acidic residues" evidence="1">
    <location>
        <begin position="76"/>
        <end position="95"/>
    </location>
</feature>